<name>A0A318TG70_9BRAD</name>
<sequence>MSEYVHSGRRFRLLPEGADKECQVIYGACYALFLIRAVATRMIPWRAKKSNNHETVFNEASNAARVLVTSSFMGM</sequence>
<accession>A0A318TG70</accession>
<dbReference type="RefSeq" id="WP_110780931.1">
    <property type="nucleotide sequence ID" value="NZ_QJTI01000010.1"/>
</dbReference>
<gene>
    <name evidence="1" type="ORF">BJ122_110117</name>
</gene>
<dbReference type="EMBL" id="QJTI01000010">
    <property type="protein sequence ID" value="PYF02780.1"/>
    <property type="molecule type" value="Genomic_DNA"/>
</dbReference>
<evidence type="ECO:0000313" key="1">
    <source>
        <dbReference type="EMBL" id="PYF02780.1"/>
    </source>
</evidence>
<keyword evidence="2" id="KW-1185">Reference proteome</keyword>
<evidence type="ECO:0000313" key="2">
    <source>
        <dbReference type="Proteomes" id="UP000248148"/>
    </source>
</evidence>
<proteinExistence type="predicted"/>
<dbReference type="OrthoDB" id="8139252at2"/>
<protein>
    <submittedName>
        <fullName evidence="1">Uncharacterized protein</fullName>
    </submittedName>
</protein>
<dbReference type="AlphaFoldDB" id="A0A318TG70"/>
<organism evidence="1 2">
    <name type="scientific">Rhodopseudomonas faecalis</name>
    <dbReference type="NCBI Taxonomy" id="99655"/>
    <lineage>
        <taxon>Bacteria</taxon>
        <taxon>Pseudomonadati</taxon>
        <taxon>Pseudomonadota</taxon>
        <taxon>Alphaproteobacteria</taxon>
        <taxon>Hyphomicrobiales</taxon>
        <taxon>Nitrobacteraceae</taxon>
        <taxon>Rhodopseudomonas</taxon>
    </lineage>
</organism>
<comment type="caution">
    <text evidence="1">The sequence shown here is derived from an EMBL/GenBank/DDBJ whole genome shotgun (WGS) entry which is preliminary data.</text>
</comment>
<dbReference type="Proteomes" id="UP000248148">
    <property type="component" value="Unassembled WGS sequence"/>
</dbReference>
<reference evidence="1 2" key="1">
    <citation type="submission" date="2018-06" db="EMBL/GenBank/DDBJ databases">
        <title>Genomic Encyclopedia of Archaeal and Bacterial Type Strains, Phase II (KMG-II): from individual species to whole genera.</title>
        <authorList>
            <person name="Goeker M."/>
        </authorList>
    </citation>
    <scope>NUCLEOTIDE SEQUENCE [LARGE SCALE GENOMIC DNA]</scope>
    <source>
        <strain evidence="1 2">JCM 11668</strain>
    </source>
</reference>